<keyword evidence="3 9" id="KW-1133">Transmembrane helix</keyword>
<keyword evidence="6" id="KW-0675">Receptor</keyword>
<feature type="transmembrane region" description="Helical" evidence="9">
    <location>
        <begin position="644"/>
        <end position="662"/>
    </location>
</feature>
<evidence type="ECO:0000256" key="6">
    <source>
        <dbReference type="ARBA" id="ARBA00023170"/>
    </source>
</evidence>
<dbReference type="PROSITE" id="PS50262">
    <property type="entry name" value="G_PROTEIN_RECEP_F1_2"/>
    <property type="match status" value="1"/>
</dbReference>
<feature type="region of interest" description="Disordered" evidence="8">
    <location>
        <begin position="266"/>
        <end position="330"/>
    </location>
</feature>
<dbReference type="EMBL" id="RQTK01000349">
    <property type="protein sequence ID" value="RUS81226.1"/>
    <property type="molecule type" value="Genomic_DNA"/>
</dbReference>
<feature type="compositionally biased region" description="Low complexity" evidence="8">
    <location>
        <begin position="299"/>
        <end position="309"/>
    </location>
</feature>
<dbReference type="GO" id="GO:0004930">
    <property type="term" value="F:G protein-coupled receptor activity"/>
    <property type="evidence" value="ECO:0007669"/>
    <property type="project" value="UniProtKB-KW"/>
</dbReference>
<evidence type="ECO:0000256" key="3">
    <source>
        <dbReference type="ARBA" id="ARBA00022989"/>
    </source>
</evidence>
<dbReference type="Proteomes" id="UP000271974">
    <property type="component" value="Unassembled WGS sequence"/>
</dbReference>
<evidence type="ECO:0000313" key="12">
    <source>
        <dbReference type="Proteomes" id="UP000271974"/>
    </source>
</evidence>
<accession>A0A3S1BI36</accession>
<dbReference type="InterPro" id="IPR017452">
    <property type="entry name" value="GPCR_Rhodpsn_7TM"/>
</dbReference>
<proteinExistence type="predicted"/>
<comment type="subcellular location">
    <subcellularLocation>
        <location evidence="1">Membrane</location>
        <topology evidence="1">Multi-pass membrane protein</topology>
    </subcellularLocation>
</comment>
<keyword evidence="4" id="KW-0297">G-protein coupled receptor</keyword>
<feature type="transmembrane region" description="Helical" evidence="9">
    <location>
        <begin position="222"/>
        <end position="246"/>
    </location>
</feature>
<feature type="transmembrane region" description="Helical" evidence="9">
    <location>
        <begin position="127"/>
        <end position="148"/>
    </location>
</feature>
<evidence type="ECO:0000256" key="7">
    <source>
        <dbReference type="ARBA" id="ARBA00023224"/>
    </source>
</evidence>
<dbReference type="GO" id="GO:0016020">
    <property type="term" value="C:membrane"/>
    <property type="evidence" value="ECO:0007669"/>
    <property type="project" value="UniProtKB-SubCell"/>
</dbReference>
<keyword evidence="5 9" id="KW-0472">Membrane</keyword>
<evidence type="ECO:0000256" key="4">
    <source>
        <dbReference type="ARBA" id="ARBA00023040"/>
    </source>
</evidence>
<dbReference type="PANTHER" id="PTHR24238:SF47">
    <property type="entry name" value="ECDYSTEROIDS_DOPAMINE RECEPTOR-RELATED"/>
    <property type="match status" value="1"/>
</dbReference>
<evidence type="ECO:0000313" key="11">
    <source>
        <dbReference type="EMBL" id="RUS81226.1"/>
    </source>
</evidence>
<dbReference type="PANTHER" id="PTHR24238">
    <property type="entry name" value="G-PROTEIN COUPLED RECEPTOR"/>
    <property type="match status" value="1"/>
</dbReference>
<organism evidence="11 12">
    <name type="scientific">Elysia chlorotica</name>
    <name type="common">Eastern emerald elysia</name>
    <name type="synonym">Sea slug</name>
    <dbReference type="NCBI Taxonomy" id="188477"/>
    <lineage>
        <taxon>Eukaryota</taxon>
        <taxon>Metazoa</taxon>
        <taxon>Spiralia</taxon>
        <taxon>Lophotrochozoa</taxon>
        <taxon>Mollusca</taxon>
        <taxon>Gastropoda</taxon>
        <taxon>Heterobranchia</taxon>
        <taxon>Euthyneura</taxon>
        <taxon>Panpulmonata</taxon>
        <taxon>Sacoglossa</taxon>
        <taxon>Placobranchoidea</taxon>
        <taxon>Plakobranchidae</taxon>
        <taxon>Elysia</taxon>
    </lineage>
</organism>
<dbReference type="Pfam" id="PF00001">
    <property type="entry name" value="7tm_1"/>
    <property type="match status" value="1"/>
</dbReference>
<reference evidence="11 12" key="1">
    <citation type="submission" date="2019-01" db="EMBL/GenBank/DDBJ databases">
        <title>A draft genome assembly of the solar-powered sea slug Elysia chlorotica.</title>
        <authorList>
            <person name="Cai H."/>
            <person name="Li Q."/>
            <person name="Fang X."/>
            <person name="Li J."/>
            <person name="Curtis N.E."/>
            <person name="Altenburger A."/>
            <person name="Shibata T."/>
            <person name="Feng M."/>
            <person name="Maeda T."/>
            <person name="Schwartz J.A."/>
            <person name="Shigenobu S."/>
            <person name="Lundholm N."/>
            <person name="Nishiyama T."/>
            <person name="Yang H."/>
            <person name="Hasebe M."/>
            <person name="Li S."/>
            <person name="Pierce S.K."/>
            <person name="Wang J."/>
        </authorList>
    </citation>
    <scope>NUCLEOTIDE SEQUENCE [LARGE SCALE GENOMIC DNA]</scope>
    <source>
        <strain evidence="11">EC2010</strain>
        <tissue evidence="11">Whole organism of an adult</tissue>
    </source>
</reference>
<feature type="domain" description="G-protein coupled receptors family 1 profile" evidence="10">
    <location>
        <begin position="57"/>
        <end position="660"/>
    </location>
</feature>
<gene>
    <name evidence="11" type="ORF">EGW08_011020</name>
</gene>
<dbReference type="InterPro" id="IPR000276">
    <property type="entry name" value="GPCR_Rhodpsn"/>
</dbReference>
<feature type="compositionally biased region" description="Low complexity" evidence="8">
    <location>
        <begin position="546"/>
        <end position="569"/>
    </location>
</feature>
<keyword evidence="2 9" id="KW-0812">Transmembrane</keyword>
<keyword evidence="12" id="KW-1185">Reference proteome</keyword>
<feature type="region of interest" description="Disordered" evidence="8">
    <location>
        <begin position="540"/>
        <end position="576"/>
    </location>
</feature>
<dbReference type="CDD" id="cd00637">
    <property type="entry name" value="7tm_classA_rhodopsin-like"/>
    <property type="match status" value="2"/>
</dbReference>
<evidence type="ECO:0000256" key="9">
    <source>
        <dbReference type="SAM" id="Phobius"/>
    </source>
</evidence>
<comment type="caution">
    <text evidence="11">The sequence shown here is derived from an EMBL/GenBank/DDBJ whole genome shotgun (WGS) entry which is preliminary data.</text>
</comment>
<dbReference type="STRING" id="188477.A0A3S1BI36"/>
<dbReference type="PRINTS" id="PR00237">
    <property type="entry name" value="GPCRRHODOPSN"/>
</dbReference>
<evidence type="ECO:0000256" key="1">
    <source>
        <dbReference type="ARBA" id="ARBA00004141"/>
    </source>
</evidence>
<evidence type="ECO:0000256" key="5">
    <source>
        <dbReference type="ARBA" id="ARBA00023136"/>
    </source>
</evidence>
<feature type="transmembrane region" description="Helical" evidence="9">
    <location>
        <begin position="602"/>
        <end position="624"/>
    </location>
</feature>
<evidence type="ECO:0000256" key="8">
    <source>
        <dbReference type="SAM" id="MobiDB-lite"/>
    </source>
</evidence>
<dbReference type="SUPFAM" id="SSF81321">
    <property type="entry name" value="Family A G protein-coupled receptor-like"/>
    <property type="match status" value="1"/>
</dbReference>
<feature type="transmembrane region" description="Helical" evidence="9">
    <location>
        <begin position="78"/>
        <end position="98"/>
    </location>
</feature>
<dbReference type="OrthoDB" id="6161352at2759"/>
<dbReference type="AlphaFoldDB" id="A0A3S1BI36"/>
<evidence type="ECO:0000259" key="10">
    <source>
        <dbReference type="PROSITE" id="PS50262"/>
    </source>
</evidence>
<evidence type="ECO:0000256" key="2">
    <source>
        <dbReference type="ARBA" id="ARBA00022692"/>
    </source>
</evidence>
<feature type="transmembrane region" description="Helical" evidence="9">
    <location>
        <begin position="40"/>
        <end position="66"/>
    </location>
</feature>
<sequence length="680" mass="74026">MAVTADPTLTSPSPANWTSGDTLSERSVLEQLARASFLRLMPIVVLCALLSVLGTIGNSLSVYIFLVRMRRNLLNDLFILLCGSGVLACALCLPGEIFDMYNPYIYPSGRLCKAGSTTYPSVTLREAIGYLNLLSTTVIVSTLFTLALYRLRAARASASHGTSPRNRLAVLAAILVWSFTFSLLGVRVYGIRTIVVQRASGRILIGHDCSVSDDAVLTLWPIAYNISMATGFLLLSVTTVVCYYRIWRLVVRSRMAVAAHVTSATAGANSQNGGNHGDVAATKGGDSNTFQNKEKPEISSGIQSSSSQSRGDKSGPSKTETYIDGDKLVGENSDSKVDDCFTDAKIYPDSSSTFSRCGDVYQSHTYKPNEHVKTYNAIEPNLNSKSNWFENCHRHGNNIDDLNQRSVQISDNSGTTEILSSSPNAGGVYLGSEISLKDSNQYITHQDSIRPSNSRVNFDDTVTKQISLEKGVYVDGHDQNTSEFSINESPRLDGSSVQNPLQFPHTFCTRILPLPESDTKFTGRVVTTPVELFAATGSNANHQASNTTNTTNTANTTNTTNTANTANTTSESQPENVALKKKASVVSKKVPKSALESNITRTALLLAVTFIVCYVPFFCVSIPSLVYPSLNYGSNALTNNLVNLAYRLYFITPTINPLIFYASNPDFRRTLKGLLSHKRR</sequence>
<dbReference type="Gene3D" id="1.20.1070.10">
    <property type="entry name" value="Rhodopsin 7-helix transmembrane proteins"/>
    <property type="match status" value="2"/>
</dbReference>
<keyword evidence="7" id="KW-0807">Transducer</keyword>
<feature type="transmembrane region" description="Helical" evidence="9">
    <location>
        <begin position="168"/>
        <end position="190"/>
    </location>
</feature>
<name>A0A3S1BI36_ELYCH</name>
<protein>
    <recommendedName>
        <fullName evidence="10">G-protein coupled receptors family 1 profile domain-containing protein</fullName>
    </recommendedName>
</protein>